<dbReference type="GO" id="GO:0016780">
    <property type="term" value="F:phosphotransferase activity, for other substituted phosphate groups"/>
    <property type="evidence" value="ECO:0007669"/>
    <property type="project" value="TreeGrafter"/>
</dbReference>
<evidence type="ECO:0000256" key="7">
    <source>
        <dbReference type="ARBA" id="ARBA00022989"/>
    </source>
</evidence>
<dbReference type="GeneID" id="67476055"/>
<feature type="transmembrane region" description="Helical" evidence="9">
    <location>
        <begin position="93"/>
        <end position="110"/>
    </location>
</feature>
<keyword evidence="7 9" id="KW-1133">Transmembrane helix</keyword>
<dbReference type="EMBL" id="QGAC01000012">
    <property type="protein sequence ID" value="TKJ89368.1"/>
    <property type="molecule type" value="Genomic_DNA"/>
</dbReference>
<dbReference type="KEGG" id="epe:CI789_03995"/>
<keyword evidence="4" id="KW-1003">Cell membrane</keyword>
<dbReference type="Gene3D" id="3.40.50.720">
    <property type="entry name" value="NAD(P)-binding Rossmann-like Domain"/>
    <property type="match status" value="1"/>
</dbReference>
<dbReference type="PANTHER" id="PTHR30576">
    <property type="entry name" value="COLANIC BIOSYNTHESIS UDP-GLUCOSE LIPID CARRIER TRANSFERASE"/>
    <property type="match status" value="1"/>
</dbReference>
<keyword evidence="14" id="KW-1185">Reference proteome</keyword>
<dbReference type="STRING" id="1219360.GCA_001571305_00348"/>
<sequence length="477" mass="54577">MRDIEFTFKGLLIKLSLALSDLICFNAALAVAILLINSFPGDILSEIPSVDLKLTIATHIMLSIVCVGWFWVRLRHYTYRKPFWFELKEALRTVLVFSVIALSISALSKWELSRWIWALTWLLAMVMIPVGRAVVKRVLNRKNLWKKQSIILGSGKNAEEAWQALQSEEVMGFDVVAFFDVDGSQPAHELFGVPVIKDEQALWALVNSETQFIVAVEYEQSQSRDLWLKNLAKHNCRSVSVIPSLRGVPLYGTDMAYIFSHEVMILRVNNNLAKRTSRFLKRTFDLVGALSIITMLLPALAALIFMVSRDGGAPIYGHERVGLNGRKFKCLKFRSMVVNSKEVLEEVLRTDPAAREEWDKDFKLKNDPRITRVGHFIRKTSLDELPQLWNVVRGEMSLVGPRPVIEAELERYAGDVDYYFMAKPGMTGLWQVSGRNDVDYETRVYFDSWYVKNWSLWNDIAILFKTVGVVLKRDGAY</sequence>
<evidence type="ECO:0000256" key="2">
    <source>
        <dbReference type="ARBA" id="ARBA00004236"/>
    </source>
</evidence>
<organism evidence="12 13">
    <name type="scientific">Erwinia persicina</name>
    <dbReference type="NCBI Taxonomy" id="55211"/>
    <lineage>
        <taxon>Bacteria</taxon>
        <taxon>Pseudomonadati</taxon>
        <taxon>Pseudomonadota</taxon>
        <taxon>Gammaproteobacteria</taxon>
        <taxon>Enterobacterales</taxon>
        <taxon>Erwiniaceae</taxon>
        <taxon>Erwinia</taxon>
    </lineage>
</organism>
<keyword evidence="5 12" id="KW-0808">Transferase</keyword>
<evidence type="ECO:0000313" key="12">
    <source>
        <dbReference type="EMBL" id="TKJ89368.1"/>
    </source>
</evidence>
<dbReference type="NCBIfam" id="TIGR03022">
    <property type="entry name" value="WbaP_sugtrans"/>
    <property type="match status" value="1"/>
</dbReference>
<feature type="transmembrane region" description="Helical" evidence="9">
    <location>
        <begin position="116"/>
        <end position="135"/>
    </location>
</feature>
<comment type="caution">
    <text evidence="12">The sequence shown here is derived from an EMBL/GenBank/DDBJ whole genome shotgun (WGS) entry which is preliminary data.</text>
</comment>
<keyword evidence="6 9" id="KW-0812">Transmembrane</keyword>
<dbReference type="Proteomes" id="UP000306393">
    <property type="component" value="Unassembled WGS sequence"/>
</dbReference>
<keyword evidence="8 9" id="KW-0472">Membrane</keyword>
<evidence type="ECO:0000256" key="4">
    <source>
        <dbReference type="ARBA" id="ARBA00022475"/>
    </source>
</evidence>
<reference evidence="12 13" key="1">
    <citation type="journal article" date="2019" name="Sci. Rep.">
        <title>Differences in resource use lead to coexistence of seed-transmitted microbial populations.</title>
        <authorList>
            <person name="Torres-Cortes G."/>
            <person name="Garcia B.J."/>
            <person name="Compant S."/>
            <person name="Rezki S."/>
            <person name="Jones P."/>
            <person name="Preveaux A."/>
            <person name="Briand M."/>
            <person name="Roulet A."/>
            <person name="Bouchez O."/>
            <person name="Jacobson D."/>
            <person name="Barret M."/>
        </authorList>
    </citation>
    <scope>NUCLEOTIDE SEQUENCE [LARGE SCALE GENOMIC DNA]</scope>
    <source>
        <strain evidence="12 13">CFBP13511</strain>
    </source>
</reference>
<evidence type="ECO:0000256" key="1">
    <source>
        <dbReference type="ARBA" id="ARBA00004141"/>
    </source>
</evidence>
<dbReference type="Pfam" id="PF13727">
    <property type="entry name" value="CoA_binding_3"/>
    <property type="match status" value="1"/>
</dbReference>
<feature type="transmembrane region" description="Helical" evidence="9">
    <location>
        <begin position="56"/>
        <end position="72"/>
    </location>
</feature>
<dbReference type="InterPro" id="IPR017472">
    <property type="entry name" value="Undecaprenyl-P_galact_Ptfrase"/>
</dbReference>
<feature type="transmembrane region" description="Helical" evidence="9">
    <location>
        <begin position="284"/>
        <end position="307"/>
    </location>
</feature>
<evidence type="ECO:0000313" key="14">
    <source>
        <dbReference type="Proteomes" id="UP000661012"/>
    </source>
</evidence>
<dbReference type="PANTHER" id="PTHR30576:SF4">
    <property type="entry name" value="UNDECAPRENYL-PHOSPHATE GALACTOSE PHOSPHOTRANSFERASE"/>
    <property type="match status" value="1"/>
</dbReference>
<evidence type="ECO:0000259" key="10">
    <source>
        <dbReference type="Pfam" id="PF02397"/>
    </source>
</evidence>
<dbReference type="GO" id="GO:0000271">
    <property type="term" value="P:polysaccharide biosynthetic process"/>
    <property type="evidence" value="ECO:0007669"/>
    <property type="project" value="InterPro"/>
</dbReference>
<feature type="domain" description="Bacterial sugar transferase" evidence="10">
    <location>
        <begin position="281"/>
        <end position="472"/>
    </location>
</feature>
<protein>
    <submittedName>
        <fullName evidence="12">Undecaprenyl-phosphate galactose phosphotransferase WbaP</fullName>
    </submittedName>
</protein>
<evidence type="ECO:0000256" key="6">
    <source>
        <dbReference type="ARBA" id="ARBA00022692"/>
    </source>
</evidence>
<dbReference type="EMBL" id="JACYNN010000002">
    <property type="protein sequence ID" value="MBD8105595.1"/>
    <property type="molecule type" value="Genomic_DNA"/>
</dbReference>
<comment type="subcellular location">
    <subcellularLocation>
        <location evidence="2">Cell membrane</location>
    </subcellularLocation>
    <subcellularLocation>
        <location evidence="1">Membrane</location>
        <topology evidence="1">Multi-pass membrane protein</topology>
    </subcellularLocation>
</comment>
<dbReference type="Pfam" id="PF02397">
    <property type="entry name" value="Bac_transf"/>
    <property type="match status" value="1"/>
</dbReference>
<proteinExistence type="inferred from homology"/>
<dbReference type="NCBIfam" id="TIGR03025">
    <property type="entry name" value="EPS_sugtrans"/>
    <property type="match status" value="1"/>
</dbReference>
<dbReference type="InterPro" id="IPR017475">
    <property type="entry name" value="EPS_sugar_tfrase"/>
</dbReference>
<accession>A0A3S7S178</accession>
<dbReference type="AlphaFoldDB" id="A0A3S7S178"/>
<gene>
    <name evidence="11" type="primary">wbaP</name>
    <name evidence="12" type="ORF">EpCFBP13511_13760</name>
    <name evidence="11" type="ORF">IFT93_04055</name>
</gene>
<reference evidence="11 14" key="2">
    <citation type="journal article" date="2020" name="FEMS Microbiol. Ecol.">
        <title>Temporal dynamics of bacterial communities during seed development and maturation.</title>
        <authorList>
            <person name="Chesneau G."/>
            <person name="Torres-Cortes G."/>
            <person name="Briand M."/>
            <person name="Darrasse A."/>
            <person name="Preveaux A."/>
            <person name="Marais C."/>
            <person name="Jacques M.A."/>
            <person name="Shade A."/>
            <person name="Barret M."/>
        </authorList>
    </citation>
    <scope>NUCLEOTIDE SEQUENCE [LARGE SCALE GENOMIC DNA]</scope>
    <source>
        <strain evidence="11 14">CFBP13732</strain>
    </source>
</reference>
<evidence type="ECO:0000256" key="9">
    <source>
        <dbReference type="SAM" id="Phobius"/>
    </source>
</evidence>
<evidence type="ECO:0000313" key="13">
    <source>
        <dbReference type="Proteomes" id="UP000306393"/>
    </source>
</evidence>
<dbReference type="OrthoDB" id="9808602at2"/>
<feature type="transmembrane region" description="Helical" evidence="9">
    <location>
        <begin position="12"/>
        <end position="36"/>
    </location>
</feature>
<dbReference type="InterPro" id="IPR003362">
    <property type="entry name" value="Bact_transf"/>
</dbReference>
<evidence type="ECO:0000256" key="8">
    <source>
        <dbReference type="ARBA" id="ARBA00023136"/>
    </source>
</evidence>
<name>A0A3S7S178_9GAMM</name>
<dbReference type="RefSeq" id="WP_062742831.1">
    <property type="nucleotide sequence ID" value="NZ_CP022725.1"/>
</dbReference>
<evidence type="ECO:0000256" key="3">
    <source>
        <dbReference type="ARBA" id="ARBA00006464"/>
    </source>
</evidence>
<evidence type="ECO:0000313" key="11">
    <source>
        <dbReference type="EMBL" id="MBD8105595.1"/>
    </source>
</evidence>
<dbReference type="Proteomes" id="UP000661012">
    <property type="component" value="Unassembled WGS sequence"/>
</dbReference>
<evidence type="ECO:0000256" key="5">
    <source>
        <dbReference type="ARBA" id="ARBA00022679"/>
    </source>
</evidence>
<comment type="similarity">
    <text evidence="3">Belongs to the bacterial sugar transferase family.</text>
</comment>
<dbReference type="GO" id="GO:0005886">
    <property type="term" value="C:plasma membrane"/>
    <property type="evidence" value="ECO:0007669"/>
    <property type="project" value="UniProtKB-SubCell"/>
</dbReference>